<dbReference type="Pfam" id="PF26031">
    <property type="entry name" value="IREH1"/>
    <property type="match status" value="1"/>
</dbReference>
<accession>A0A9Q1QP57</accession>
<comment type="caution">
    <text evidence="3">The sequence shown here is derived from an EMBL/GenBank/DDBJ whole genome shotgun (WGS) entry which is preliminary data.</text>
</comment>
<evidence type="ECO:0000313" key="4">
    <source>
        <dbReference type="Proteomes" id="UP001153076"/>
    </source>
</evidence>
<feature type="domain" description="IREH1/IRE-like N-terminal" evidence="2">
    <location>
        <begin position="167"/>
        <end position="278"/>
    </location>
</feature>
<dbReference type="Proteomes" id="UP001153076">
    <property type="component" value="Unassembled WGS sequence"/>
</dbReference>
<dbReference type="OrthoDB" id="1737741at2759"/>
<proteinExistence type="predicted"/>
<evidence type="ECO:0000313" key="3">
    <source>
        <dbReference type="EMBL" id="KAJ8448636.1"/>
    </source>
</evidence>
<reference evidence="3" key="1">
    <citation type="submission" date="2022-04" db="EMBL/GenBank/DDBJ databases">
        <title>Carnegiea gigantea Genome sequencing and assembly v2.</title>
        <authorList>
            <person name="Copetti D."/>
            <person name="Sanderson M.J."/>
            <person name="Burquez A."/>
            <person name="Wojciechowski M.F."/>
        </authorList>
    </citation>
    <scope>NUCLEOTIDE SEQUENCE</scope>
    <source>
        <strain evidence="3">SGP5-SGP5p</strain>
        <tissue evidence="3">Aerial part</tissue>
    </source>
</reference>
<name>A0A9Q1QP57_9CARY</name>
<evidence type="ECO:0000256" key="1">
    <source>
        <dbReference type="SAM" id="MobiDB-lite"/>
    </source>
</evidence>
<protein>
    <recommendedName>
        <fullName evidence="2">IREH1/IRE-like N-terminal domain-containing protein</fullName>
    </recommendedName>
</protein>
<dbReference type="AlphaFoldDB" id="A0A9Q1QP57"/>
<gene>
    <name evidence="3" type="ORF">Cgig2_010523</name>
</gene>
<organism evidence="3 4">
    <name type="scientific">Carnegiea gigantea</name>
    <dbReference type="NCBI Taxonomy" id="171969"/>
    <lineage>
        <taxon>Eukaryota</taxon>
        <taxon>Viridiplantae</taxon>
        <taxon>Streptophyta</taxon>
        <taxon>Embryophyta</taxon>
        <taxon>Tracheophyta</taxon>
        <taxon>Spermatophyta</taxon>
        <taxon>Magnoliopsida</taxon>
        <taxon>eudicotyledons</taxon>
        <taxon>Gunneridae</taxon>
        <taxon>Pentapetalae</taxon>
        <taxon>Caryophyllales</taxon>
        <taxon>Cactineae</taxon>
        <taxon>Cactaceae</taxon>
        <taxon>Cactoideae</taxon>
        <taxon>Echinocereeae</taxon>
        <taxon>Carnegiea</taxon>
    </lineage>
</organism>
<dbReference type="EMBL" id="JAKOGI010000028">
    <property type="protein sequence ID" value="KAJ8448636.1"/>
    <property type="molecule type" value="Genomic_DNA"/>
</dbReference>
<feature type="compositionally biased region" description="Low complexity" evidence="1">
    <location>
        <begin position="29"/>
        <end position="39"/>
    </location>
</feature>
<dbReference type="InterPro" id="IPR058783">
    <property type="entry name" value="IREH1/IRE-like_N"/>
</dbReference>
<feature type="compositionally biased region" description="Low complexity" evidence="1">
    <location>
        <begin position="1"/>
        <end position="21"/>
    </location>
</feature>
<sequence length="278" mass="30938">MTTATAAVASSTTEPSAASKSMCALENASSGQSQTGESTGNDEEVVPTDSENANGVVNLNYSAEISGQNPSSFLKVVNCECDTVFEHEVITDRVMWIVIKEGLGANAEQRKKRQLEAIKIIPNNSSQEYGLGESPRFQEILRVTNGRTKKTPYTKSCSLNPGYKAVHSQLEDVKLMIREKFNQAKEEVNVELAVFAGELMAALRQTCKFHPEWKDLEDLLLVAHQSAKMSAEEFWSRCEGIVLNLDHHRRELPLGMVKQAHTRLLFILTYCTRLLQCQ</sequence>
<evidence type="ECO:0000259" key="2">
    <source>
        <dbReference type="Pfam" id="PF26031"/>
    </source>
</evidence>
<keyword evidence="4" id="KW-1185">Reference proteome</keyword>
<feature type="region of interest" description="Disordered" evidence="1">
    <location>
        <begin position="1"/>
        <end position="50"/>
    </location>
</feature>